<reference evidence="2 3" key="1">
    <citation type="submission" date="2014-09" db="EMBL/GenBank/DDBJ databases">
        <title>Genome sequence of Flavobacterium aquidurense RC62.</title>
        <authorList>
            <person name="Kim J.F."/>
            <person name="Kwak M.-J."/>
        </authorList>
    </citation>
    <scope>NUCLEOTIDE SEQUENCE [LARGE SCALE GENOMIC DNA]</scope>
    <source>
        <strain evidence="2 3">RC62</strain>
    </source>
</reference>
<accession>A0A0Q0WNL5</accession>
<gene>
    <name evidence="2" type="ORF">RC62_2553</name>
</gene>
<evidence type="ECO:0000313" key="3">
    <source>
        <dbReference type="Proteomes" id="UP000050443"/>
    </source>
</evidence>
<organism evidence="2 3">
    <name type="scientific">Flavobacterium aquidurense</name>
    <dbReference type="NCBI Taxonomy" id="362413"/>
    <lineage>
        <taxon>Bacteria</taxon>
        <taxon>Pseudomonadati</taxon>
        <taxon>Bacteroidota</taxon>
        <taxon>Flavobacteriia</taxon>
        <taxon>Flavobacteriales</taxon>
        <taxon>Flavobacteriaceae</taxon>
        <taxon>Flavobacterium</taxon>
    </lineage>
</organism>
<feature type="transmembrane region" description="Helical" evidence="1">
    <location>
        <begin position="18"/>
        <end position="35"/>
    </location>
</feature>
<proteinExistence type="predicted"/>
<name>A0A0Q0WNL5_9FLAO</name>
<sequence length="39" mass="4562">MFFLSAEIKLKINFVGKYLFYSFKGFISCLIILVIQRGI</sequence>
<protein>
    <submittedName>
        <fullName evidence="2">Uncharacterized protein</fullName>
    </submittedName>
</protein>
<dbReference type="EMBL" id="JRLF01000015">
    <property type="protein sequence ID" value="KQB37387.1"/>
    <property type="molecule type" value="Genomic_DNA"/>
</dbReference>
<dbReference type="PATRIC" id="fig|362413.3.peg.2499"/>
<keyword evidence="1" id="KW-0812">Transmembrane</keyword>
<evidence type="ECO:0000256" key="1">
    <source>
        <dbReference type="SAM" id="Phobius"/>
    </source>
</evidence>
<comment type="caution">
    <text evidence="2">The sequence shown here is derived from an EMBL/GenBank/DDBJ whole genome shotgun (WGS) entry which is preliminary data.</text>
</comment>
<dbReference type="STRING" id="362413.RC62_2553"/>
<dbReference type="AlphaFoldDB" id="A0A0Q0WNL5"/>
<dbReference type="Proteomes" id="UP000050443">
    <property type="component" value="Unassembled WGS sequence"/>
</dbReference>
<evidence type="ECO:0000313" key="2">
    <source>
        <dbReference type="EMBL" id="KQB37387.1"/>
    </source>
</evidence>
<keyword evidence="1" id="KW-1133">Transmembrane helix</keyword>
<keyword evidence="1" id="KW-0472">Membrane</keyword>